<keyword evidence="1" id="KW-0175">Coiled coil</keyword>
<dbReference type="AlphaFoldDB" id="A0AAV5TQL7"/>
<feature type="region of interest" description="Disordered" evidence="2">
    <location>
        <begin position="72"/>
        <end position="113"/>
    </location>
</feature>
<protein>
    <submittedName>
        <fullName evidence="3">Uncharacterized protein</fullName>
    </submittedName>
</protein>
<feature type="compositionally biased region" description="Acidic residues" evidence="2">
    <location>
        <begin position="528"/>
        <end position="542"/>
    </location>
</feature>
<sequence length="582" mass="64556">MPRKAANAPAPAPTRSRRSAGVTEFLSLDLYSSARKVEKAVNVFKADENHNGIKVEPATINQPSAVNMTPVALKKRRHVKTEVVSPPAKTPNKSHSRSSSVASSVQTQSSVVAPKRRRIGKGGANRSVTTRNVTKSPEKRGAITVAKSPKNERASSVQTLASVAKVAPKRVARGKAPAKKKTIVKQEIHSDDEMQEEIPVIKKDLPVIMNEPDDEIEVKPDIKARRAMGTSSDASSIHKRLRSAITENAVVNNSQLSFRKQKEVVSRLEEIVSCATTMTLVNYDNVIRNLTMCEKYIKETRELLNPDSDLQDKVASLEAEKREWQRDRTAWTKEKSKLNKTVDERQSEVEKAKKKVEEVAEERANLQKEMQHLKAQLEAIAKSAATERSSAVSTSSSTSLYDRNERPGPSTRQANNNQLARQKLPRGISAPADPRYDLQHMPKGSAVGRSMVAGRANQLIAGLNHVAGMEDAYASVDVTAATIPETDDHGNVIQRTIRTTTQRIIVPEGSSLEELERLGTVVAKTGETTEEEDEDEEEEMEEQNQRNRLRVEEVNEEEEEDEDEDDYSENGEEALPLIEEVE</sequence>
<dbReference type="EMBL" id="BTSX01000004">
    <property type="protein sequence ID" value="GMS96740.1"/>
    <property type="molecule type" value="Genomic_DNA"/>
</dbReference>
<evidence type="ECO:0000256" key="2">
    <source>
        <dbReference type="SAM" id="MobiDB-lite"/>
    </source>
</evidence>
<feature type="compositionally biased region" description="Polar residues" evidence="2">
    <location>
        <begin position="126"/>
        <end position="135"/>
    </location>
</feature>
<dbReference type="Proteomes" id="UP001432027">
    <property type="component" value="Unassembled WGS sequence"/>
</dbReference>
<feature type="compositionally biased region" description="Low complexity" evidence="2">
    <location>
        <begin position="97"/>
        <end position="112"/>
    </location>
</feature>
<feature type="region of interest" description="Disordered" evidence="2">
    <location>
        <begin position="521"/>
        <end position="582"/>
    </location>
</feature>
<reference evidence="3" key="1">
    <citation type="submission" date="2023-10" db="EMBL/GenBank/DDBJ databases">
        <title>Genome assembly of Pristionchus species.</title>
        <authorList>
            <person name="Yoshida K."/>
            <person name="Sommer R.J."/>
        </authorList>
    </citation>
    <scope>NUCLEOTIDE SEQUENCE</scope>
    <source>
        <strain evidence="3">RS0144</strain>
    </source>
</reference>
<dbReference type="Gene3D" id="1.20.5.340">
    <property type="match status" value="1"/>
</dbReference>
<proteinExistence type="predicted"/>
<evidence type="ECO:0000256" key="1">
    <source>
        <dbReference type="SAM" id="Coils"/>
    </source>
</evidence>
<name>A0AAV5TQL7_9BILA</name>
<feature type="region of interest" description="Disordered" evidence="2">
    <location>
        <begin position="384"/>
        <end position="442"/>
    </location>
</feature>
<feature type="region of interest" description="Disordered" evidence="2">
    <location>
        <begin position="1"/>
        <end position="20"/>
    </location>
</feature>
<feature type="compositionally biased region" description="Basic and acidic residues" evidence="2">
    <location>
        <begin position="543"/>
        <end position="553"/>
    </location>
</feature>
<evidence type="ECO:0000313" key="3">
    <source>
        <dbReference type="EMBL" id="GMS96740.1"/>
    </source>
</evidence>
<feature type="compositionally biased region" description="Low complexity" evidence="2">
    <location>
        <begin position="384"/>
        <end position="399"/>
    </location>
</feature>
<feature type="region of interest" description="Disordered" evidence="2">
    <location>
        <begin position="119"/>
        <end position="138"/>
    </location>
</feature>
<feature type="coiled-coil region" evidence="1">
    <location>
        <begin position="307"/>
        <end position="383"/>
    </location>
</feature>
<keyword evidence="4" id="KW-1185">Reference proteome</keyword>
<feature type="compositionally biased region" description="Polar residues" evidence="2">
    <location>
        <begin position="410"/>
        <end position="420"/>
    </location>
</feature>
<evidence type="ECO:0000313" key="4">
    <source>
        <dbReference type="Proteomes" id="UP001432027"/>
    </source>
</evidence>
<organism evidence="3 4">
    <name type="scientific">Pristionchus entomophagus</name>
    <dbReference type="NCBI Taxonomy" id="358040"/>
    <lineage>
        <taxon>Eukaryota</taxon>
        <taxon>Metazoa</taxon>
        <taxon>Ecdysozoa</taxon>
        <taxon>Nematoda</taxon>
        <taxon>Chromadorea</taxon>
        <taxon>Rhabditida</taxon>
        <taxon>Rhabditina</taxon>
        <taxon>Diplogasteromorpha</taxon>
        <taxon>Diplogasteroidea</taxon>
        <taxon>Neodiplogasteridae</taxon>
        <taxon>Pristionchus</taxon>
    </lineage>
</organism>
<accession>A0AAV5TQL7</accession>
<gene>
    <name evidence="3" type="ORF">PENTCL1PPCAC_18915</name>
</gene>
<feature type="compositionally biased region" description="Acidic residues" evidence="2">
    <location>
        <begin position="554"/>
        <end position="572"/>
    </location>
</feature>
<comment type="caution">
    <text evidence="3">The sequence shown here is derived from an EMBL/GenBank/DDBJ whole genome shotgun (WGS) entry which is preliminary data.</text>
</comment>